<evidence type="ECO:0000313" key="2">
    <source>
        <dbReference type="EMBL" id="CAH1789741.1"/>
    </source>
</evidence>
<reference evidence="2" key="1">
    <citation type="submission" date="2022-03" db="EMBL/GenBank/DDBJ databases">
        <authorList>
            <person name="Martin C."/>
        </authorList>
    </citation>
    <scope>NUCLEOTIDE SEQUENCE</scope>
</reference>
<dbReference type="Proteomes" id="UP000749559">
    <property type="component" value="Unassembled WGS sequence"/>
</dbReference>
<feature type="region of interest" description="Disordered" evidence="1">
    <location>
        <begin position="1"/>
        <end position="34"/>
    </location>
</feature>
<dbReference type="EMBL" id="CAIIXF020000007">
    <property type="protein sequence ID" value="CAH1789741.1"/>
    <property type="molecule type" value="Genomic_DNA"/>
</dbReference>
<dbReference type="AlphaFoldDB" id="A0A8J1TRI2"/>
<accession>A0A8J1TRI2</accession>
<proteinExistence type="predicted"/>
<evidence type="ECO:0000256" key="1">
    <source>
        <dbReference type="SAM" id="MobiDB-lite"/>
    </source>
</evidence>
<gene>
    <name evidence="2" type="ORF">OFUS_LOCUS15047</name>
</gene>
<feature type="compositionally biased region" description="Low complexity" evidence="1">
    <location>
        <begin position="8"/>
        <end position="29"/>
    </location>
</feature>
<keyword evidence="3" id="KW-1185">Reference proteome</keyword>
<evidence type="ECO:0000313" key="3">
    <source>
        <dbReference type="Proteomes" id="UP000749559"/>
    </source>
</evidence>
<protein>
    <submittedName>
        <fullName evidence="2">Uncharacterized protein</fullName>
    </submittedName>
</protein>
<comment type="caution">
    <text evidence="2">The sequence shown here is derived from an EMBL/GenBank/DDBJ whole genome shotgun (WGS) entry which is preliminary data.</text>
</comment>
<organism evidence="2 3">
    <name type="scientific">Owenia fusiformis</name>
    <name type="common">Polychaete worm</name>
    <dbReference type="NCBI Taxonomy" id="6347"/>
    <lineage>
        <taxon>Eukaryota</taxon>
        <taxon>Metazoa</taxon>
        <taxon>Spiralia</taxon>
        <taxon>Lophotrochozoa</taxon>
        <taxon>Annelida</taxon>
        <taxon>Polychaeta</taxon>
        <taxon>Sedentaria</taxon>
        <taxon>Canalipalpata</taxon>
        <taxon>Sabellida</taxon>
        <taxon>Oweniida</taxon>
        <taxon>Oweniidae</taxon>
        <taxon>Owenia</taxon>
    </lineage>
</organism>
<name>A0A8J1TRI2_OWEFU</name>
<sequence>MPGERESVTLSRRSSRSSSGLVYSGSKSTNHVPGTVGYAAEREKAKSLSGITIQDLRNKRLYFRARYPSQFHESYVSGYRVRGSGEHLPDVPICYKTPSKYVLQPRKLDCAHQKMHAVPIFTRRQRGQNIDVRDLRMPEFYGPFCKTKGRNAGKFFKKTAQADSSHEQWQNVRSTCSHQSVLDETNLTQPLSQGYTETVDWSNNNQANETLEYDGGHETEDHRDLYLDSVGSEISDTDKDPIDLDLQYM</sequence>